<proteinExistence type="predicted"/>
<name>A0ABU0WQC1_9PROT</name>
<protein>
    <submittedName>
        <fullName evidence="2">DUF6471 domain-containing protein</fullName>
    </submittedName>
</protein>
<evidence type="ECO:0000313" key="3">
    <source>
        <dbReference type="Proteomes" id="UP001227317"/>
    </source>
</evidence>
<organism evidence="2 3">
    <name type="scientific">Azospirillum isscasi</name>
    <dbReference type="NCBI Taxonomy" id="3053926"/>
    <lineage>
        <taxon>Bacteria</taxon>
        <taxon>Pseudomonadati</taxon>
        <taxon>Pseudomonadota</taxon>
        <taxon>Alphaproteobacteria</taxon>
        <taxon>Rhodospirillales</taxon>
        <taxon>Azospirillaceae</taxon>
        <taxon>Azospirillum</taxon>
    </lineage>
</organism>
<comment type="caution">
    <text evidence="2">The sequence shown here is derived from an EMBL/GenBank/DDBJ whole genome shotgun (WGS) entry which is preliminary data.</text>
</comment>
<gene>
    <name evidence="2" type="ORF">QSG27_27365</name>
</gene>
<feature type="domain" description="DUF6471" evidence="1">
    <location>
        <begin position="25"/>
        <end position="87"/>
    </location>
</feature>
<evidence type="ECO:0000259" key="1">
    <source>
        <dbReference type="Pfam" id="PF20075"/>
    </source>
</evidence>
<reference evidence="2 3" key="1">
    <citation type="submission" date="2023-06" db="EMBL/GenBank/DDBJ databases">
        <title>Azospirillum isscasensis sp.nov, a bacterium isolated from rhizosphere soil of rice.</title>
        <authorList>
            <person name="Wang H."/>
        </authorList>
    </citation>
    <scope>NUCLEOTIDE SEQUENCE [LARGE SCALE GENOMIC DNA]</scope>
    <source>
        <strain evidence="2 3">C340-1</strain>
    </source>
</reference>
<dbReference type="Pfam" id="PF20075">
    <property type="entry name" value="DUF6471"/>
    <property type="match status" value="1"/>
</dbReference>
<sequence length="94" mass="10826">MKKIPDMISHHRIRERETVGTEQEWVDRTKRFLKAELKRQDVTYDELARRLTEMGLQETKASISNKISRGGFSAVFFLASMKAIGCPAVRVDDV</sequence>
<dbReference type="InterPro" id="IPR045526">
    <property type="entry name" value="DUF6471"/>
</dbReference>
<evidence type="ECO:0000313" key="2">
    <source>
        <dbReference type="EMBL" id="MDQ2106440.1"/>
    </source>
</evidence>
<keyword evidence="3" id="KW-1185">Reference proteome</keyword>
<dbReference type="EMBL" id="JAUJFI010000247">
    <property type="protein sequence ID" value="MDQ2106440.1"/>
    <property type="molecule type" value="Genomic_DNA"/>
</dbReference>
<accession>A0ABU0WQC1</accession>
<dbReference type="Proteomes" id="UP001227317">
    <property type="component" value="Unassembled WGS sequence"/>
</dbReference>